<feature type="region of interest" description="Disordered" evidence="1">
    <location>
        <begin position="215"/>
        <end position="308"/>
    </location>
</feature>
<feature type="compositionally biased region" description="Low complexity" evidence="1">
    <location>
        <begin position="141"/>
        <end position="155"/>
    </location>
</feature>
<feature type="region of interest" description="Disordered" evidence="1">
    <location>
        <begin position="136"/>
        <end position="200"/>
    </location>
</feature>
<protein>
    <submittedName>
        <fullName evidence="2">Uncharacterized protein</fullName>
    </submittedName>
</protein>
<evidence type="ECO:0000313" key="2">
    <source>
        <dbReference type="EMBL" id="CAK0834033.1"/>
    </source>
</evidence>
<proteinExistence type="predicted"/>
<name>A0ABN9SQB1_9DINO</name>
<evidence type="ECO:0000313" key="3">
    <source>
        <dbReference type="Proteomes" id="UP001189429"/>
    </source>
</evidence>
<dbReference type="Gene3D" id="2.60.120.590">
    <property type="entry name" value="Alpha-ketoglutarate-dependent dioxygenase AlkB-like"/>
    <property type="match status" value="1"/>
</dbReference>
<dbReference type="InterPro" id="IPR037151">
    <property type="entry name" value="AlkB-like_sf"/>
</dbReference>
<dbReference type="Proteomes" id="UP001189429">
    <property type="component" value="Unassembled WGS sequence"/>
</dbReference>
<dbReference type="SUPFAM" id="SSF51197">
    <property type="entry name" value="Clavaminate synthase-like"/>
    <property type="match status" value="1"/>
</dbReference>
<gene>
    <name evidence="2" type="ORF">PCOR1329_LOCUS31561</name>
</gene>
<sequence length="308" mass="32814">MLDRRAAHSSRPMDLGRRCVEFGPPLGVPRSLYEGVVEELFVKRGLVSPGGASPAESASIDYLAINEYTGGGGIESHVDTHTDCEQILSLSLLEDCVMELRRAPVAEEVTQPPRGPAELRLLLPRASLLVICGRRRGGAGRTASPSGATTSSAVPERPRGLGPTGRRRRRPPPQDRAPPAQALTDVPAAPAGGAGPLSRGERAVACAVAVVLRRRRRGPASRSSTCGGRGGTDCGSRGHLLERKSHAVRRTPWRSRLPTPALTRRASSHAAPRGHLGPPPRRKGRSREQACSSEADNELVTKRGRLRG</sequence>
<accession>A0ABN9SQB1</accession>
<reference evidence="2" key="1">
    <citation type="submission" date="2023-10" db="EMBL/GenBank/DDBJ databases">
        <authorList>
            <person name="Chen Y."/>
            <person name="Shah S."/>
            <person name="Dougan E. K."/>
            <person name="Thang M."/>
            <person name="Chan C."/>
        </authorList>
    </citation>
    <scope>NUCLEOTIDE SEQUENCE [LARGE SCALE GENOMIC DNA]</scope>
</reference>
<dbReference type="EMBL" id="CAUYUJ010012481">
    <property type="protein sequence ID" value="CAK0834033.1"/>
    <property type="molecule type" value="Genomic_DNA"/>
</dbReference>
<keyword evidence="3" id="KW-1185">Reference proteome</keyword>
<evidence type="ECO:0000256" key="1">
    <source>
        <dbReference type="SAM" id="MobiDB-lite"/>
    </source>
</evidence>
<comment type="caution">
    <text evidence="2">The sequence shown here is derived from an EMBL/GenBank/DDBJ whole genome shotgun (WGS) entry which is preliminary data.</text>
</comment>
<organism evidence="2 3">
    <name type="scientific">Prorocentrum cordatum</name>
    <dbReference type="NCBI Taxonomy" id="2364126"/>
    <lineage>
        <taxon>Eukaryota</taxon>
        <taxon>Sar</taxon>
        <taxon>Alveolata</taxon>
        <taxon>Dinophyceae</taxon>
        <taxon>Prorocentrales</taxon>
        <taxon>Prorocentraceae</taxon>
        <taxon>Prorocentrum</taxon>
    </lineage>
</organism>